<comment type="caution">
    <text evidence="9">The sequence shown here is derived from an EMBL/GenBank/DDBJ whole genome shotgun (WGS) entry which is preliminary data.</text>
</comment>
<name>A0A9D5H1S1_9LILI</name>
<evidence type="ECO:0000256" key="1">
    <source>
        <dbReference type="ARBA" id="ARBA00004308"/>
    </source>
</evidence>
<dbReference type="EMBL" id="JAGGNH010000104">
    <property type="protein sequence ID" value="KAJ0960168.1"/>
    <property type="molecule type" value="Genomic_DNA"/>
</dbReference>
<evidence type="ECO:0000256" key="3">
    <source>
        <dbReference type="ARBA" id="ARBA00022448"/>
    </source>
</evidence>
<dbReference type="Gene3D" id="1.25.10.10">
    <property type="entry name" value="Leucine-rich Repeat Variant"/>
    <property type="match status" value="1"/>
</dbReference>
<keyword evidence="4" id="KW-0677">Repeat</keyword>
<evidence type="ECO:0000256" key="6">
    <source>
        <dbReference type="ARBA" id="ARBA00023136"/>
    </source>
</evidence>
<dbReference type="GO" id="GO:0010008">
    <property type="term" value="C:endosome membrane"/>
    <property type="evidence" value="ECO:0007669"/>
    <property type="project" value="TreeGrafter"/>
</dbReference>
<proteinExistence type="inferred from homology"/>
<dbReference type="InterPro" id="IPR016024">
    <property type="entry name" value="ARM-type_fold"/>
</dbReference>
<evidence type="ECO:0000256" key="4">
    <source>
        <dbReference type="ARBA" id="ARBA00022737"/>
    </source>
</evidence>
<dbReference type="OrthoDB" id="10264595at2759"/>
<keyword evidence="5" id="KW-0653">Protein transport</keyword>
<keyword evidence="6" id="KW-0472">Membrane</keyword>
<evidence type="ECO:0000256" key="2">
    <source>
        <dbReference type="ARBA" id="ARBA00006613"/>
    </source>
</evidence>
<dbReference type="AlphaFoldDB" id="A0A9D5H1S1"/>
<dbReference type="InterPro" id="IPR011989">
    <property type="entry name" value="ARM-like"/>
</dbReference>
<keyword evidence="3" id="KW-0813">Transport</keyword>
<dbReference type="PANTHER" id="PTHR22781:SF12">
    <property type="entry name" value="AP-3 COMPLEX SUBUNIT DELTA-1"/>
    <property type="match status" value="1"/>
</dbReference>
<dbReference type="GO" id="GO:0006623">
    <property type="term" value="P:protein targeting to vacuole"/>
    <property type="evidence" value="ECO:0007669"/>
    <property type="project" value="TreeGrafter"/>
</dbReference>
<dbReference type="SUPFAM" id="SSF48371">
    <property type="entry name" value="ARM repeat"/>
    <property type="match status" value="1"/>
</dbReference>
<dbReference type="GO" id="GO:0030123">
    <property type="term" value="C:AP-3 adaptor complex"/>
    <property type="evidence" value="ECO:0007669"/>
    <property type="project" value="InterPro"/>
</dbReference>
<dbReference type="GO" id="GO:0006896">
    <property type="term" value="P:Golgi to vacuole transport"/>
    <property type="evidence" value="ECO:0007669"/>
    <property type="project" value="TreeGrafter"/>
</dbReference>
<comment type="subcellular location">
    <subcellularLocation>
        <location evidence="1">Endomembrane system</location>
    </subcellularLocation>
</comment>
<evidence type="ECO:0000256" key="5">
    <source>
        <dbReference type="ARBA" id="ARBA00022927"/>
    </source>
</evidence>
<feature type="region of interest" description="Disordered" evidence="7">
    <location>
        <begin position="173"/>
        <end position="194"/>
    </location>
</feature>
<dbReference type="Proteomes" id="UP001085076">
    <property type="component" value="Unassembled WGS sequence"/>
</dbReference>
<dbReference type="PANTHER" id="PTHR22781">
    <property type="entry name" value="DELTA ADAPTIN-RELATED"/>
    <property type="match status" value="1"/>
</dbReference>
<comment type="similarity">
    <text evidence="2">Belongs to the adaptor complexes large subunit family.</text>
</comment>
<feature type="region of interest" description="Disordered" evidence="7">
    <location>
        <begin position="1"/>
        <end position="22"/>
    </location>
</feature>
<reference evidence="9 10" key="1">
    <citation type="journal article" date="2022" name="Hortic Res">
        <title>The genome of Dioscorea zingiberensis sheds light on the biosynthesis, origin and evolution of the medicinally important diosgenin saponins.</title>
        <authorList>
            <person name="Li Y."/>
            <person name="Tan C."/>
            <person name="Li Z."/>
            <person name="Guo J."/>
            <person name="Li S."/>
            <person name="Chen X."/>
            <person name="Wang C."/>
            <person name="Dai X."/>
            <person name="Yang H."/>
            <person name="Song W."/>
            <person name="Hou L."/>
            <person name="Xu J."/>
            <person name="Tong Z."/>
            <person name="Xu A."/>
            <person name="Yuan X."/>
            <person name="Wang W."/>
            <person name="Yang Q."/>
            <person name="Chen L."/>
            <person name="Sun Z."/>
            <person name="Wang K."/>
            <person name="Pan B."/>
            <person name="Chen J."/>
            <person name="Bao Y."/>
            <person name="Liu F."/>
            <person name="Qi X."/>
            <person name="Gang D.R."/>
            <person name="Wen J."/>
            <person name="Li J."/>
        </authorList>
    </citation>
    <scope>NUCLEOTIDE SEQUENCE [LARGE SCALE GENOMIC DNA]</scope>
    <source>
        <strain evidence="9">Dzin_1.0</strain>
    </source>
</reference>
<organism evidence="9 10">
    <name type="scientific">Dioscorea zingiberensis</name>
    <dbReference type="NCBI Taxonomy" id="325984"/>
    <lineage>
        <taxon>Eukaryota</taxon>
        <taxon>Viridiplantae</taxon>
        <taxon>Streptophyta</taxon>
        <taxon>Embryophyta</taxon>
        <taxon>Tracheophyta</taxon>
        <taxon>Spermatophyta</taxon>
        <taxon>Magnoliopsida</taxon>
        <taxon>Liliopsida</taxon>
        <taxon>Dioscoreales</taxon>
        <taxon>Dioscoreaceae</taxon>
        <taxon>Dioscorea</taxon>
    </lineage>
</organism>
<dbReference type="Pfam" id="PF01602">
    <property type="entry name" value="Adaptin_N"/>
    <property type="match status" value="1"/>
</dbReference>
<accession>A0A9D5H1S1</accession>
<protein>
    <recommendedName>
        <fullName evidence="8">Clathrin/coatomer adaptor adaptin-like N-terminal domain-containing protein</fullName>
    </recommendedName>
</protein>
<gene>
    <name evidence="9" type="ORF">J5N97_002035</name>
</gene>
<dbReference type="InterPro" id="IPR017105">
    <property type="entry name" value="AP3_complex_dsu"/>
</dbReference>
<evidence type="ECO:0000313" key="10">
    <source>
        <dbReference type="Proteomes" id="UP001085076"/>
    </source>
</evidence>
<dbReference type="InterPro" id="IPR002553">
    <property type="entry name" value="Clathrin/coatomer_adapt-like_N"/>
</dbReference>
<keyword evidence="10" id="KW-1185">Reference proteome</keyword>
<sequence>MCPLGGRMAPPKAKNSKVAWRQRKEVAVRLGRKSRKSKSSEDYDDDDNIIGGLRLLKRGWFCIRRIIFVCCVIDVYIRKFEEESVSRRNQPRRKQMMMLTLALGNPEYPGSAAVLGGSSKAFAYFHLPKRPMLNVEDSVRALIFPEKMRSKCSPPLPTLEHLQVGISEYRNPNSGDGGVLGDGHSVPAHTGRPNQGLRLQLIGESAFLSKALDEIRREAKSTDPDTKSAALLKLTYLSSLHFHDMSFAAFHVVELLSSTRFSHKKIAYHAASHSFDDSTPVLVLITNQLRKDLTSTNEFEVSLALGMPFQNCHCRSR</sequence>
<evidence type="ECO:0000256" key="7">
    <source>
        <dbReference type="SAM" id="MobiDB-lite"/>
    </source>
</evidence>
<evidence type="ECO:0000259" key="8">
    <source>
        <dbReference type="Pfam" id="PF01602"/>
    </source>
</evidence>
<evidence type="ECO:0000313" key="9">
    <source>
        <dbReference type="EMBL" id="KAJ0960168.1"/>
    </source>
</evidence>
<feature type="domain" description="Clathrin/coatomer adaptor adaptin-like N-terminal" evidence="8">
    <location>
        <begin position="209"/>
        <end position="305"/>
    </location>
</feature>